<protein>
    <submittedName>
        <fullName evidence="3">Putative nicotinamide N-methyase</fullName>
    </submittedName>
</protein>
<comment type="caution">
    <text evidence="3">The sequence shown here is derived from an EMBL/GenBank/DDBJ whole genome shotgun (WGS) entry which is preliminary data.</text>
</comment>
<evidence type="ECO:0000256" key="1">
    <source>
        <dbReference type="ARBA" id="ARBA00022603"/>
    </source>
</evidence>
<dbReference type="InterPro" id="IPR029063">
    <property type="entry name" value="SAM-dependent_MTases_sf"/>
</dbReference>
<evidence type="ECO:0000313" key="3">
    <source>
        <dbReference type="EMBL" id="MBB4965941.1"/>
    </source>
</evidence>
<reference evidence="3 4" key="1">
    <citation type="submission" date="2020-08" db="EMBL/GenBank/DDBJ databases">
        <title>Sequencing the genomes of 1000 actinobacteria strains.</title>
        <authorList>
            <person name="Klenk H.-P."/>
        </authorList>
    </citation>
    <scope>NUCLEOTIDE SEQUENCE [LARGE SCALE GENOMIC DNA]</scope>
    <source>
        <strain evidence="3 4">DSM 45084</strain>
    </source>
</reference>
<dbReference type="Gene3D" id="3.40.50.150">
    <property type="entry name" value="Vaccinia Virus protein VP39"/>
    <property type="match status" value="1"/>
</dbReference>
<dbReference type="InterPro" id="IPR050078">
    <property type="entry name" value="Ribosomal_L11_MeTrfase_PrmA"/>
</dbReference>
<sequence length="191" mass="20806">MPHVPEIHLHTGDDITTLWEHTHHPDPPFWAYPWAGGQALARHLLDHPHHVTGHHVLDLATGSGLVAIAAALAGATTVTANDIDPHAATATRLNAHANHVTLTVDLRDLLDTEPHHDVVLAGDVFYDQTMADRVLPYLRRAHTSGALVLAGDPHRHHRPRTGFTTIARHDVPVHPALEGSHHRATAVLRAT</sequence>
<dbReference type="SUPFAM" id="SSF53335">
    <property type="entry name" value="S-adenosyl-L-methionine-dependent methyltransferases"/>
    <property type="match status" value="1"/>
</dbReference>
<dbReference type="PANTHER" id="PTHR43648">
    <property type="entry name" value="ELECTRON TRANSFER FLAVOPROTEIN BETA SUBUNIT LYSINE METHYLTRANSFERASE"/>
    <property type="match status" value="1"/>
</dbReference>
<keyword evidence="4" id="KW-1185">Reference proteome</keyword>
<dbReference type="Pfam" id="PF06325">
    <property type="entry name" value="PrmA"/>
    <property type="match status" value="1"/>
</dbReference>
<proteinExistence type="predicted"/>
<evidence type="ECO:0000313" key="4">
    <source>
        <dbReference type="Proteomes" id="UP000542674"/>
    </source>
</evidence>
<dbReference type="RefSeq" id="WP_312865680.1">
    <property type="nucleotide sequence ID" value="NZ_BAABAI010000002.1"/>
</dbReference>
<gene>
    <name evidence="3" type="ORF">F4559_003300</name>
</gene>
<dbReference type="EMBL" id="JACHJS010000001">
    <property type="protein sequence ID" value="MBB4965941.1"/>
    <property type="molecule type" value="Genomic_DNA"/>
</dbReference>
<keyword evidence="1" id="KW-0489">Methyltransferase</keyword>
<dbReference type="AlphaFoldDB" id="A0A7W7WWC2"/>
<keyword evidence="2" id="KW-0808">Transferase</keyword>
<accession>A0A7W7WWC2</accession>
<name>A0A7W7WWC2_9PSEU</name>
<dbReference type="PANTHER" id="PTHR43648:SF1">
    <property type="entry name" value="ELECTRON TRANSFER FLAVOPROTEIN BETA SUBUNIT LYSINE METHYLTRANSFERASE"/>
    <property type="match status" value="1"/>
</dbReference>
<organism evidence="3 4">
    <name type="scientific">Saccharothrix violaceirubra</name>
    <dbReference type="NCBI Taxonomy" id="413306"/>
    <lineage>
        <taxon>Bacteria</taxon>
        <taxon>Bacillati</taxon>
        <taxon>Actinomycetota</taxon>
        <taxon>Actinomycetes</taxon>
        <taxon>Pseudonocardiales</taxon>
        <taxon>Pseudonocardiaceae</taxon>
        <taxon>Saccharothrix</taxon>
    </lineage>
</organism>
<evidence type="ECO:0000256" key="2">
    <source>
        <dbReference type="ARBA" id="ARBA00022679"/>
    </source>
</evidence>
<dbReference type="GO" id="GO:0032259">
    <property type="term" value="P:methylation"/>
    <property type="evidence" value="ECO:0007669"/>
    <property type="project" value="UniProtKB-KW"/>
</dbReference>
<dbReference type="Proteomes" id="UP000542674">
    <property type="component" value="Unassembled WGS sequence"/>
</dbReference>
<dbReference type="GO" id="GO:0016279">
    <property type="term" value="F:protein-lysine N-methyltransferase activity"/>
    <property type="evidence" value="ECO:0007669"/>
    <property type="project" value="TreeGrafter"/>
</dbReference>